<accession>A0A6J5EJF7</accession>
<dbReference type="InterPro" id="IPR013750">
    <property type="entry name" value="GHMP_kinase_C_dom"/>
</dbReference>
<dbReference type="SUPFAM" id="SSF54211">
    <property type="entry name" value="Ribosomal protein S5 domain 2-like"/>
    <property type="match status" value="1"/>
</dbReference>
<dbReference type="NCBIfam" id="TIGR00144">
    <property type="entry name" value="beta_RFAP_syn"/>
    <property type="match status" value="1"/>
</dbReference>
<dbReference type="PANTHER" id="PTHR20861">
    <property type="entry name" value="HOMOSERINE/4-DIPHOSPHOCYTIDYL-2-C-METHYL-D-ERYTHRITOL KINASE"/>
    <property type="match status" value="1"/>
</dbReference>
<name>A0A6J5EJF7_9BURK</name>
<proteinExistence type="predicted"/>
<feature type="region of interest" description="Disordered" evidence="3">
    <location>
        <begin position="1"/>
        <end position="20"/>
    </location>
</feature>
<keyword evidence="2" id="KW-0418">Kinase</keyword>
<feature type="domain" description="GHMP kinase C-terminal" evidence="5">
    <location>
        <begin position="252"/>
        <end position="335"/>
    </location>
</feature>
<evidence type="ECO:0000313" key="7">
    <source>
        <dbReference type="Proteomes" id="UP000494329"/>
    </source>
</evidence>
<dbReference type="PIRSF" id="PIRSF004884">
    <property type="entry name" value="Sugar_kin_arch"/>
    <property type="match status" value="1"/>
</dbReference>
<dbReference type="InterPro" id="IPR004422">
    <property type="entry name" value="RFAP_synthase"/>
</dbReference>
<dbReference type="InterPro" id="IPR020568">
    <property type="entry name" value="Ribosomal_Su5_D2-typ_SF"/>
</dbReference>
<keyword evidence="7" id="KW-1185">Reference proteome</keyword>
<evidence type="ECO:0000256" key="2">
    <source>
        <dbReference type="ARBA" id="ARBA00022777"/>
    </source>
</evidence>
<protein>
    <submittedName>
        <fullName evidence="6">Uncharacterized protein</fullName>
    </submittedName>
</protein>
<evidence type="ECO:0000259" key="4">
    <source>
        <dbReference type="Pfam" id="PF00288"/>
    </source>
</evidence>
<reference evidence="6 7" key="1">
    <citation type="submission" date="2020-04" db="EMBL/GenBank/DDBJ databases">
        <authorList>
            <person name="De Canck E."/>
        </authorList>
    </citation>
    <scope>NUCLEOTIDE SEQUENCE [LARGE SCALE GENOMIC DNA]</scope>
    <source>
        <strain evidence="6 7">LMG 29739</strain>
    </source>
</reference>
<dbReference type="EMBL" id="CADIKF010000041">
    <property type="protein sequence ID" value="CAB3765372.1"/>
    <property type="molecule type" value="Genomic_DNA"/>
</dbReference>
<sequence>MQPPAHAQHGPHHDFASTLPDTLAMPIDSDRLAPLSAVTVDAPARLHLGFLDPSGSLGRAFGSIGLVIEGRGTRVTARLADDTTHIADACSDAQRARVAQYLERLHHAWGGPPVAIDIEQAPRAHCGLGSGTQLALAVGTAFARLAGVPATSDTIARLLGRGARSGIGALGFDHGGLIVDGGPARGARPQDARMPPLLCRQPFPDAWRVVLVDDTSREGLHGDEERRGLASLPPFPQTLAAHLCHLLMMRVLPGIAEQDFDAFADGISAVQQTIGEYFAPVQGGVYSSPAVARAIQAIANQQKAGIGQTSWGPVGFAFVRSGDAAERALAAARAATRDTPSVVYAATVARNRGATLAVAHTHGCGVNVG</sequence>
<evidence type="ECO:0000313" key="6">
    <source>
        <dbReference type="EMBL" id="CAB3765372.1"/>
    </source>
</evidence>
<organism evidence="6 7">
    <name type="scientific">Paraburkholderia solisilvae</name>
    <dbReference type="NCBI Taxonomy" id="624376"/>
    <lineage>
        <taxon>Bacteria</taxon>
        <taxon>Pseudomonadati</taxon>
        <taxon>Pseudomonadota</taxon>
        <taxon>Betaproteobacteria</taxon>
        <taxon>Burkholderiales</taxon>
        <taxon>Burkholderiaceae</taxon>
        <taxon>Paraburkholderia</taxon>
    </lineage>
</organism>
<dbReference type="GO" id="GO:0005524">
    <property type="term" value="F:ATP binding"/>
    <property type="evidence" value="ECO:0007669"/>
    <property type="project" value="InterPro"/>
</dbReference>
<dbReference type="AlphaFoldDB" id="A0A6J5EJF7"/>
<gene>
    <name evidence="6" type="ORF">LMG29739_04575</name>
</gene>
<dbReference type="Pfam" id="PF00288">
    <property type="entry name" value="GHMP_kinases_N"/>
    <property type="match status" value="1"/>
</dbReference>
<feature type="domain" description="GHMP kinase N-terminal" evidence="4">
    <location>
        <begin position="100"/>
        <end position="166"/>
    </location>
</feature>
<dbReference type="InterPro" id="IPR006204">
    <property type="entry name" value="GHMP_kinase_N_dom"/>
</dbReference>
<keyword evidence="1" id="KW-0808">Transferase</keyword>
<dbReference type="PANTHER" id="PTHR20861:SF6">
    <property type="entry name" value="BETA-RIBOFURANOSYLPHENOL 5'-PHOSPHATE SYNTHASE"/>
    <property type="match status" value="1"/>
</dbReference>
<evidence type="ECO:0000256" key="1">
    <source>
        <dbReference type="ARBA" id="ARBA00022679"/>
    </source>
</evidence>
<dbReference type="Pfam" id="PF08544">
    <property type="entry name" value="GHMP_kinases_C"/>
    <property type="match status" value="1"/>
</dbReference>
<dbReference type="Proteomes" id="UP000494329">
    <property type="component" value="Unassembled WGS sequence"/>
</dbReference>
<dbReference type="GO" id="GO:0016301">
    <property type="term" value="F:kinase activity"/>
    <property type="evidence" value="ECO:0007669"/>
    <property type="project" value="UniProtKB-KW"/>
</dbReference>
<evidence type="ECO:0000259" key="5">
    <source>
        <dbReference type="Pfam" id="PF08544"/>
    </source>
</evidence>
<dbReference type="InterPro" id="IPR014721">
    <property type="entry name" value="Ribsml_uS5_D2-typ_fold_subgr"/>
</dbReference>
<dbReference type="Gene3D" id="3.30.230.10">
    <property type="match status" value="1"/>
</dbReference>
<evidence type="ECO:0000256" key="3">
    <source>
        <dbReference type="SAM" id="MobiDB-lite"/>
    </source>
</evidence>